<name>A0ABX1ZHC1_9BACL</name>
<organism evidence="1 2">
    <name type="scientific">Paenibacillus planticolens</name>
    <dbReference type="NCBI Taxonomy" id="2654976"/>
    <lineage>
        <taxon>Bacteria</taxon>
        <taxon>Bacillati</taxon>
        <taxon>Bacillota</taxon>
        <taxon>Bacilli</taxon>
        <taxon>Bacillales</taxon>
        <taxon>Paenibacillaceae</taxon>
        <taxon>Paenibacillus</taxon>
    </lineage>
</organism>
<evidence type="ECO:0000313" key="2">
    <source>
        <dbReference type="Proteomes" id="UP000618579"/>
    </source>
</evidence>
<protein>
    <submittedName>
        <fullName evidence="1">Uncharacterized protein</fullName>
    </submittedName>
</protein>
<evidence type="ECO:0000313" key="1">
    <source>
        <dbReference type="EMBL" id="NOU99490.1"/>
    </source>
</evidence>
<accession>A0ABX1ZHC1</accession>
<reference evidence="1 2" key="1">
    <citation type="submission" date="2019-10" db="EMBL/GenBank/DDBJ databases">
        <title>Description of Paenibacillus pedi sp. nov.</title>
        <authorList>
            <person name="Carlier A."/>
            <person name="Qi S."/>
        </authorList>
    </citation>
    <scope>NUCLEOTIDE SEQUENCE [LARGE SCALE GENOMIC DNA]</scope>
    <source>
        <strain evidence="1 2">LMG 31457</strain>
    </source>
</reference>
<keyword evidence="2" id="KW-1185">Reference proteome</keyword>
<dbReference type="EMBL" id="WHNZ01000013">
    <property type="protein sequence ID" value="NOU99490.1"/>
    <property type="molecule type" value="Genomic_DNA"/>
</dbReference>
<dbReference type="RefSeq" id="WP_171682368.1">
    <property type="nucleotide sequence ID" value="NZ_WHNZ01000013.1"/>
</dbReference>
<gene>
    <name evidence="1" type="ORF">GC097_05545</name>
</gene>
<sequence>MKYGHLETQLMFSRLGESLGYRASKIYTPNCPTDGVWFGRHPFDRTREVPVLAIEVLVSESLKIIRGSIRTLERVSPQIAILLLHEGEILGQWLAEGSESDMLDRRMSALKQTVADEITQSYQRFEIWNEHSLWYLNKIKTKEVN</sequence>
<proteinExistence type="predicted"/>
<dbReference type="Proteomes" id="UP000618579">
    <property type="component" value="Unassembled WGS sequence"/>
</dbReference>
<comment type="caution">
    <text evidence="1">The sequence shown here is derived from an EMBL/GenBank/DDBJ whole genome shotgun (WGS) entry which is preliminary data.</text>
</comment>